<dbReference type="VEuPathDB" id="FungiDB:ASPGLDRAFT_53095"/>
<protein>
    <submittedName>
        <fullName evidence="1">Uncharacterized protein</fullName>
    </submittedName>
</protein>
<dbReference type="RefSeq" id="XP_022395752.1">
    <property type="nucleotide sequence ID" value="XM_022547901.1"/>
</dbReference>
<organism evidence="1 2">
    <name type="scientific">Aspergillus glaucus CBS 516.65</name>
    <dbReference type="NCBI Taxonomy" id="1160497"/>
    <lineage>
        <taxon>Eukaryota</taxon>
        <taxon>Fungi</taxon>
        <taxon>Dikarya</taxon>
        <taxon>Ascomycota</taxon>
        <taxon>Pezizomycotina</taxon>
        <taxon>Eurotiomycetes</taxon>
        <taxon>Eurotiomycetidae</taxon>
        <taxon>Eurotiales</taxon>
        <taxon>Aspergillaceae</taxon>
        <taxon>Aspergillus</taxon>
        <taxon>Aspergillus subgen. Aspergillus</taxon>
    </lineage>
</organism>
<evidence type="ECO:0000313" key="1">
    <source>
        <dbReference type="EMBL" id="OJJ79054.1"/>
    </source>
</evidence>
<dbReference type="GeneID" id="34464162"/>
<accession>A0A1L9V543</accession>
<proteinExistence type="predicted"/>
<reference evidence="2" key="1">
    <citation type="journal article" date="2017" name="Genome Biol.">
        <title>Comparative genomics reveals high biological diversity and specific adaptations in the industrially and medically important fungal genus Aspergillus.</title>
        <authorList>
            <person name="de Vries R.P."/>
            <person name="Riley R."/>
            <person name="Wiebenga A."/>
            <person name="Aguilar-Osorio G."/>
            <person name="Amillis S."/>
            <person name="Uchima C.A."/>
            <person name="Anderluh G."/>
            <person name="Asadollahi M."/>
            <person name="Askin M."/>
            <person name="Barry K."/>
            <person name="Battaglia E."/>
            <person name="Bayram O."/>
            <person name="Benocci T."/>
            <person name="Braus-Stromeyer S.A."/>
            <person name="Caldana C."/>
            <person name="Canovas D."/>
            <person name="Cerqueira G.C."/>
            <person name="Chen F."/>
            <person name="Chen W."/>
            <person name="Choi C."/>
            <person name="Clum A."/>
            <person name="Dos Santos R.A."/>
            <person name="Damasio A.R."/>
            <person name="Diallinas G."/>
            <person name="Emri T."/>
            <person name="Fekete E."/>
            <person name="Flipphi M."/>
            <person name="Freyberg S."/>
            <person name="Gallo A."/>
            <person name="Gournas C."/>
            <person name="Habgood R."/>
            <person name="Hainaut M."/>
            <person name="Harispe M.L."/>
            <person name="Henrissat B."/>
            <person name="Hilden K.S."/>
            <person name="Hope R."/>
            <person name="Hossain A."/>
            <person name="Karabika E."/>
            <person name="Karaffa L."/>
            <person name="Karanyi Z."/>
            <person name="Krasevec N."/>
            <person name="Kuo A."/>
            <person name="Kusch H."/>
            <person name="LaButti K."/>
            <person name="Lagendijk E.L."/>
            <person name="Lapidus A."/>
            <person name="Levasseur A."/>
            <person name="Lindquist E."/>
            <person name="Lipzen A."/>
            <person name="Logrieco A.F."/>
            <person name="MacCabe A."/>
            <person name="Maekelae M.R."/>
            <person name="Malavazi I."/>
            <person name="Melin P."/>
            <person name="Meyer V."/>
            <person name="Mielnichuk N."/>
            <person name="Miskei M."/>
            <person name="Molnar A.P."/>
            <person name="Mule G."/>
            <person name="Ngan C.Y."/>
            <person name="Orejas M."/>
            <person name="Orosz E."/>
            <person name="Ouedraogo J.P."/>
            <person name="Overkamp K.M."/>
            <person name="Park H.-S."/>
            <person name="Perrone G."/>
            <person name="Piumi F."/>
            <person name="Punt P.J."/>
            <person name="Ram A.F."/>
            <person name="Ramon A."/>
            <person name="Rauscher S."/>
            <person name="Record E."/>
            <person name="Riano-Pachon D.M."/>
            <person name="Robert V."/>
            <person name="Roehrig J."/>
            <person name="Ruller R."/>
            <person name="Salamov A."/>
            <person name="Salih N.S."/>
            <person name="Samson R.A."/>
            <person name="Sandor E."/>
            <person name="Sanguinetti M."/>
            <person name="Schuetze T."/>
            <person name="Sepcic K."/>
            <person name="Shelest E."/>
            <person name="Sherlock G."/>
            <person name="Sophianopoulou V."/>
            <person name="Squina F.M."/>
            <person name="Sun H."/>
            <person name="Susca A."/>
            <person name="Todd R.B."/>
            <person name="Tsang A."/>
            <person name="Unkles S.E."/>
            <person name="van de Wiele N."/>
            <person name="van Rossen-Uffink D."/>
            <person name="Oliveira J.V."/>
            <person name="Vesth T.C."/>
            <person name="Visser J."/>
            <person name="Yu J.-H."/>
            <person name="Zhou M."/>
            <person name="Andersen M.R."/>
            <person name="Archer D.B."/>
            <person name="Baker S.E."/>
            <person name="Benoit I."/>
            <person name="Brakhage A.A."/>
            <person name="Braus G.H."/>
            <person name="Fischer R."/>
            <person name="Frisvad J.C."/>
            <person name="Goldman G.H."/>
            <person name="Houbraken J."/>
            <person name="Oakley B."/>
            <person name="Pocsi I."/>
            <person name="Scazzocchio C."/>
            <person name="Seiboth B."/>
            <person name="vanKuyk P.A."/>
            <person name="Wortman J."/>
            <person name="Dyer P.S."/>
            <person name="Grigoriev I.V."/>
        </authorList>
    </citation>
    <scope>NUCLEOTIDE SEQUENCE [LARGE SCALE GENOMIC DNA]</scope>
    <source>
        <strain evidence="2">CBS 516.65</strain>
    </source>
</reference>
<dbReference type="AlphaFoldDB" id="A0A1L9V543"/>
<dbReference type="OrthoDB" id="4357518at2759"/>
<sequence length="272" mass="29889">MRATDVMGNKAKLYRNAVDAITVEQKPLGLRDYLPHWLGGVDPRYQPLSQMLELLKSATDFYLGAPVSAAEVAFPFPVPDAYRDFLRSTRPTLSLYMPLSALPSAGILATKSHGLIRYCDADFDPEQLILTVEYTRASLTAILVFELCGLAETRHIFHDTHLGADPLWGGSESDHAEFTRVLCDMVTLPLKDGGNGASIDHISDLVLLGDSAGDQILHHAPKKVLGEQQAAHLVTTAIDKHKRPTDPLFVASRGVALDCWDRLNFRELTCGI</sequence>
<dbReference type="Proteomes" id="UP000184300">
    <property type="component" value="Unassembled WGS sequence"/>
</dbReference>
<evidence type="ECO:0000313" key="2">
    <source>
        <dbReference type="Proteomes" id="UP000184300"/>
    </source>
</evidence>
<gene>
    <name evidence="1" type="ORF">ASPGLDRAFT_53095</name>
</gene>
<name>A0A1L9V543_ASPGL</name>
<keyword evidence="2" id="KW-1185">Reference proteome</keyword>
<dbReference type="EMBL" id="KV878923">
    <property type="protein sequence ID" value="OJJ79054.1"/>
    <property type="molecule type" value="Genomic_DNA"/>
</dbReference>